<name>A0A645CVF7_9ZZZZ</name>
<protein>
    <submittedName>
        <fullName evidence="1">Uncharacterized protein</fullName>
    </submittedName>
</protein>
<proteinExistence type="predicted"/>
<sequence>MMLWWNSVNVIIAFISFVRYDGIMGYFGKIEEKLTAISLRKLGYSYSQIQSVVPVSKSTLSIWCRDICLDKEQRQALIHKRLIAAKHGSQVAAKKKRIKKLMESRLIHKQAFSKLGEIGKRERFIAGIALYLGDGYKTGYRFGFSNADPRIIQFMMNWLLEFTDIKKDKIHGRIWLHDNLDEGKAKSFWSELLGINKANFIKSYVVKNKVNSNKTRKNIHAYGVFSLIVNSRSLQEEMIGFMTGILSN</sequence>
<organism evidence="1">
    <name type="scientific">bioreactor metagenome</name>
    <dbReference type="NCBI Taxonomy" id="1076179"/>
    <lineage>
        <taxon>unclassified sequences</taxon>
        <taxon>metagenomes</taxon>
        <taxon>ecological metagenomes</taxon>
    </lineage>
</organism>
<dbReference type="AlphaFoldDB" id="A0A645CVF7"/>
<accession>A0A645CVF7</accession>
<comment type="caution">
    <text evidence="1">The sequence shown here is derived from an EMBL/GenBank/DDBJ whole genome shotgun (WGS) entry which is preliminary data.</text>
</comment>
<reference evidence="1" key="1">
    <citation type="submission" date="2019-08" db="EMBL/GenBank/DDBJ databases">
        <authorList>
            <person name="Kucharzyk K."/>
            <person name="Murdoch R.W."/>
            <person name="Higgins S."/>
            <person name="Loffler F."/>
        </authorList>
    </citation>
    <scope>NUCLEOTIDE SEQUENCE</scope>
</reference>
<gene>
    <name evidence="1" type="ORF">SDC9_127942</name>
</gene>
<dbReference type="EMBL" id="VSSQ01030375">
    <property type="protein sequence ID" value="MPM80891.1"/>
    <property type="molecule type" value="Genomic_DNA"/>
</dbReference>
<evidence type="ECO:0000313" key="1">
    <source>
        <dbReference type="EMBL" id="MPM80891.1"/>
    </source>
</evidence>